<gene>
    <name evidence="8" type="ORF">HRI_003470000</name>
</gene>
<dbReference type="InterPro" id="IPR015300">
    <property type="entry name" value="DNA-bd_pseudobarrel_sf"/>
</dbReference>
<protein>
    <submittedName>
        <fullName evidence="8">REPRODUCTIVE MERISTEM 39, REDUCED VERNALIZATION RESPONSE 1</fullName>
    </submittedName>
</protein>
<proteinExistence type="predicted"/>
<comment type="subcellular location">
    <subcellularLocation>
        <location evidence="1">Nucleus</location>
    </subcellularLocation>
</comment>
<comment type="caution">
    <text evidence="8">The sequence shown here is derived from an EMBL/GenBank/DDBJ whole genome shotgun (WGS) entry which is preliminary data.</text>
</comment>
<evidence type="ECO:0000313" key="8">
    <source>
        <dbReference type="EMBL" id="GMI98007.1"/>
    </source>
</evidence>
<dbReference type="Pfam" id="PF02362">
    <property type="entry name" value="B3"/>
    <property type="match status" value="2"/>
</dbReference>
<evidence type="ECO:0000256" key="5">
    <source>
        <dbReference type="ARBA" id="ARBA00023242"/>
    </source>
</evidence>
<sequence length="315" mass="35910">MAREATPGDMPGFFKVLVGDFSKRLRIPPAFAKFFHRTPLPHEVKLQNSEEQCWQVNVVKINNKLFLNKGWKSFVKDNLLEIGDFVFFSYVRRSLFAITVFESNGCVKHVTGKKKQSEATAKNVSDKKRPVVIKIEDTDDEDNDISVEILENVTKVGEKRKRTEFKQSGPAVPDSPKPREGSGNKNVQALKGKEKSLVIERAKSAFKSENPFFMVTIQPSYIGVGHNVNIPLDFVLTHFNQKCKNVILEVPPGDKTWHVKYYVNVSAKRYVQAKLHSRWLDFANENHLAVGDVCVFELINTAQNILRVCIFRLNM</sequence>
<evidence type="ECO:0000256" key="1">
    <source>
        <dbReference type="ARBA" id="ARBA00004123"/>
    </source>
</evidence>
<name>A0A9W7IJW4_HIBTR</name>
<dbReference type="InterPro" id="IPR003340">
    <property type="entry name" value="B3_DNA-bd"/>
</dbReference>
<dbReference type="PANTHER" id="PTHR31391">
    <property type="entry name" value="B3 DOMAIN-CONTAINING PROTEIN OS11G0197600-RELATED"/>
    <property type="match status" value="1"/>
</dbReference>
<organism evidence="8 9">
    <name type="scientific">Hibiscus trionum</name>
    <name type="common">Flower of an hour</name>
    <dbReference type="NCBI Taxonomy" id="183268"/>
    <lineage>
        <taxon>Eukaryota</taxon>
        <taxon>Viridiplantae</taxon>
        <taxon>Streptophyta</taxon>
        <taxon>Embryophyta</taxon>
        <taxon>Tracheophyta</taxon>
        <taxon>Spermatophyta</taxon>
        <taxon>Magnoliopsida</taxon>
        <taxon>eudicotyledons</taxon>
        <taxon>Gunneridae</taxon>
        <taxon>Pentapetalae</taxon>
        <taxon>rosids</taxon>
        <taxon>malvids</taxon>
        <taxon>Malvales</taxon>
        <taxon>Malvaceae</taxon>
        <taxon>Malvoideae</taxon>
        <taxon>Hibiscus</taxon>
    </lineage>
</organism>
<dbReference type="SMART" id="SM01019">
    <property type="entry name" value="B3"/>
    <property type="match status" value="2"/>
</dbReference>
<dbReference type="GO" id="GO:0003677">
    <property type="term" value="F:DNA binding"/>
    <property type="evidence" value="ECO:0007669"/>
    <property type="project" value="UniProtKB-KW"/>
</dbReference>
<evidence type="ECO:0000256" key="3">
    <source>
        <dbReference type="ARBA" id="ARBA00023125"/>
    </source>
</evidence>
<dbReference type="EMBL" id="BSYR01000031">
    <property type="protein sequence ID" value="GMI98007.1"/>
    <property type="molecule type" value="Genomic_DNA"/>
</dbReference>
<dbReference type="PROSITE" id="PS50863">
    <property type="entry name" value="B3"/>
    <property type="match status" value="2"/>
</dbReference>
<keyword evidence="9" id="KW-1185">Reference proteome</keyword>
<dbReference type="OrthoDB" id="998930at2759"/>
<reference evidence="8" key="1">
    <citation type="submission" date="2023-05" db="EMBL/GenBank/DDBJ databases">
        <title>Genome and transcriptome analyses reveal genes involved in the formation of fine ridges on petal epidermal cells in Hibiscus trionum.</title>
        <authorList>
            <person name="Koshimizu S."/>
            <person name="Masuda S."/>
            <person name="Ishii T."/>
            <person name="Shirasu K."/>
            <person name="Hoshino A."/>
            <person name="Arita M."/>
        </authorList>
    </citation>
    <scope>NUCLEOTIDE SEQUENCE</scope>
    <source>
        <strain evidence="8">Hamamatsu line</strain>
    </source>
</reference>
<dbReference type="AlphaFoldDB" id="A0A9W7IJW4"/>
<dbReference type="SUPFAM" id="SSF101936">
    <property type="entry name" value="DNA-binding pseudobarrel domain"/>
    <property type="match status" value="2"/>
</dbReference>
<dbReference type="CDD" id="cd10017">
    <property type="entry name" value="B3_DNA"/>
    <property type="match status" value="2"/>
</dbReference>
<accession>A0A9W7IJW4</accession>
<dbReference type="PANTHER" id="PTHR31391:SF143">
    <property type="entry name" value="B3 DNA-BINDING DOMAIN PROTEIN"/>
    <property type="match status" value="1"/>
</dbReference>
<evidence type="ECO:0000259" key="7">
    <source>
        <dbReference type="PROSITE" id="PS50863"/>
    </source>
</evidence>
<evidence type="ECO:0000256" key="4">
    <source>
        <dbReference type="ARBA" id="ARBA00023163"/>
    </source>
</evidence>
<feature type="domain" description="TF-B3" evidence="7">
    <location>
        <begin position="213"/>
        <end position="314"/>
    </location>
</feature>
<keyword evidence="3" id="KW-0238">DNA-binding</keyword>
<feature type="region of interest" description="Disordered" evidence="6">
    <location>
        <begin position="160"/>
        <end position="188"/>
    </location>
</feature>
<evidence type="ECO:0000256" key="2">
    <source>
        <dbReference type="ARBA" id="ARBA00023015"/>
    </source>
</evidence>
<dbReference type="Proteomes" id="UP001165190">
    <property type="component" value="Unassembled WGS sequence"/>
</dbReference>
<keyword evidence="2" id="KW-0805">Transcription regulation</keyword>
<keyword evidence="4" id="KW-0804">Transcription</keyword>
<keyword evidence="5" id="KW-0539">Nucleus</keyword>
<dbReference type="GO" id="GO:0005634">
    <property type="term" value="C:nucleus"/>
    <property type="evidence" value="ECO:0007669"/>
    <property type="project" value="UniProtKB-SubCell"/>
</dbReference>
<evidence type="ECO:0000313" key="9">
    <source>
        <dbReference type="Proteomes" id="UP001165190"/>
    </source>
</evidence>
<feature type="domain" description="TF-B3" evidence="7">
    <location>
        <begin position="10"/>
        <end position="104"/>
    </location>
</feature>
<evidence type="ECO:0000256" key="6">
    <source>
        <dbReference type="SAM" id="MobiDB-lite"/>
    </source>
</evidence>
<dbReference type="Gene3D" id="2.40.330.10">
    <property type="entry name" value="DNA-binding pseudobarrel domain"/>
    <property type="match status" value="2"/>
</dbReference>
<dbReference type="InterPro" id="IPR044837">
    <property type="entry name" value="REM16-like"/>
</dbReference>